<comment type="catalytic activity">
    <reaction evidence="1">
        <text>a beta-lactam + H2O = a substituted beta-amino acid</text>
        <dbReference type="Rhea" id="RHEA:20401"/>
        <dbReference type="ChEBI" id="CHEBI:15377"/>
        <dbReference type="ChEBI" id="CHEBI:35627"/>
        <dbReference type="ChEBI" id="CHEBI:140347"/>
        <dbReference type="EC" id="3.5.2.6"/>
    </reaction>
</comment>
<keyword evidence="7" id="KW-0479">Metal-binding</keyword>
<comment type="subunit">
    <text evidence="5">Monomer.</text>
</comment>
<evidence type="ECO:0000256" key="4">
    <source>
        <dbReference type="ARBA" id="ARBA00005250"/>
    </source>
</evidence>
<dbReference type="NCBIfam" id="NF033088">
    <property type="entry name" value="bla_subclass_B1"/>
    <property type="match status" value="1"/>
</dbReference>
<evidence type="ECO:0000256" key="1">
    <source>
        <dbReference type="ARBA" id="ARBA00001526"/>
    </source>
</evidence>
<keyword evidence="9" id="KW-0574">Periplasm</keyword>
<feature type="domain" description="Metallo-beta-lactamase" evidence="13">
    <location>
        <begin position="47"/>
        <end position="217"/>
    </location>
</feature>
<dbReference type="InterPro" id="IPR058199">
    <property type="entry name" value="BlaB//VIM/IMP-1"/>
</dbReference>
<dbReference type="GO" id="GO:0042597">
    <property type="term" value="C:periplasmic space"/>
    <property type="evidence" value="ECO:0007669"/>
    <property type="project" value="UniProtKB-SubCell"/>
</dbReference>
<dbReference type="NCBIfam" id="NF012229">
    <property type="entry name" value="bla_class_B_core"/>
    <property type="match status" value="1"/>
</dbReference>
<dbReference type="GO" id="GO:0008800">
    <property type="term" value="F:beta-lactamase activity"/>
    <property type="evidence" value="ECO:0007669"/>
    <property type="project" value="UniProtKB-EC"/>
</dbReference>
<evidence type="ECO:0000256" key="11">
    <source>
        <dbReference type="ARBA" id="ARBA00022833"/>
    </source>
</evidence>
<dbReference type="PROSITE" id="PS00744">
    <property type="entry name" value="BETA_LACTAMASE_B_2"/>
    <property type="match status" value="1"/>
</dbReference>
<protein>
    <recommendedName>
        <fullName evidence="6">beta-lactamase</fullName>
        <ecNumber evidence="6">3.5.2.6</ecNumber>
    </recommendedName>
</protein>
<dbReference type="AlphaFoldDB" id="A0A1W2ADL2"/>
<keyword evidence="15" id="KW-1185">Reference proteome</keyword>
<evidence type="ECO:0000313" key="14">
    <source>
        <dbReference type="EMBL" id="SMC58683.1"/>
    </source>
</evidence>
<dbReference type="EMBL" id="FWXT01000001">
    <property type="protein sequence ID" value="SMC58683.1"/>
    <property type="molecule type" value="Genomic_DNA"/>
</dbReference>
<evidence type="ECO:0000313" key="15">
    <source>
        <dbReference type="Proteomes" id="UP000192756"/>
    </source>
</evidence>
<dbReference type="SMART" id="SM00849">
    <property type="entry name" value="Lactamase_B"/>
    <property type="match status" value="1"/>
</dbReference>
<evidence type="ECO:0000256" key="10">
    <source>
        <dbReference type="ARBA" id="ARBA00022801"/>
    </source>
</evidence>
<dbReference type="SUPFAM" id="SSF56281">
    <property type="entry name" value="Metallo-hydrolase/oxidoreductase"/>
    <property type="match status" value="1"/>
</dbReference>
<accession>A0A1W2ADL2</accession>
<evidence type="ECO:0000256" key="5">
    <source>
        <dbReference type="ARBA" id="ARBA00011245"/>
    </source>
</evidence>
<dbReference type="EC" id="3.5.2.6" evidence="6"/>
<dbReference type="GO" id="GO:0046677">
    <property type="term" value="P:response to antibiotic"/>
    <property type="evidence" value="ECO:0007669"/>
    <property type="project" value="UniProtKB-KW"/>
</dbReference>
<evidence type="ECO:0000256" key="12">
    <source>
        <dbReference type="ARBA" id="ARBA00023251"/>
    </source>
</evidence>
<reference evidence="15" key="1">
    <citation type="submission" date="2017-04" db="EMBL/GenBank/DDBJ databases">
        <authorList>
            <person name="Varghese N."/>
            <person name="Submissions S."/>
        </authorList>
    </citation>
    <scope>NUCLEOTIDE SEQUENCE [LARGE SCALE GENOMIC DNA]</scope>
    <source>
        <strain evidence="15">DSM 12126</strain>
    </source>
</reference>
<dbReference type="RefSeq" id="WP_084237577.1">
    <property type="nucleotide sequence ID" value="NZ_FWXT01000001.1"/>
</dbReference>
<dbReference type="PANTHER" id="PTHR42951">
    <property type="entry name" value="METALLO-BETA-LACTAMASE DOMAIN-CONTAINING"/>
    <property type="match status" value="1"/>
</dbReference>
<name>A0A1W2ADL2_9SPHI</name>
<dbReference type="InterPro" id="IPR036866">
    <property type="entry name" value="RibonucZ/Hydroxyglut_hydro"/>
</dbReference>
<keyword evidence="12" id="KW-0046">Antibiotic resistance</keyword>
<evidence type="ECO:0000256" key="3">
    <source>
        <dbReference type="ARBA" id="ARBA00004418"/>
    </source>
</evidence>
<evidence type="ECO:0000256" key="8">
    <source>
        <dbReference type="ARBA" id="ARBA00022729"/>
    </source>
</evidence>
<dbReference type="GO" id="GO:0008270">
    <property type="term" value="F:zinc ion binding"/>
    <property type="evidence" value="ECO:0007669"/>
    <property type="project" value="InterPro"/>
</dbReference>
<dbReference type="PANTHER" id="PTHR42951:SF4">
    <property type="entry name" value="ACYL-COENZYME A THIOESTERASE MBLAC2"/>
    <property type="match status" value="1"/>
</dbReference>
<dbReference type="STRING" id="151894.SAMN04488524_1328"/>
<evidence type="ECO:0000259" key="13">
    <source>
        <dbReference type="SMART" id="SM00849"/>
    </source>
</evidence>
<comment type="subcellular location">
    <subcellularLocation>
        <location evidence="3">Periplasm</location>
    </subcellularLocation>
</comment>
<dbReference type="Proteomes" id="UP000192756">
    <property type="component" value="Unassembled WGS sequence"/>
</dbReference>
<proteinExistence type="inferred from homology"/>
<evidence type="ECO:0000256" key="6">
    <source>
        <dbReference type="ARBA" id="ARBA00012865"/>
    </source>
</evidence>
<evidence type="ECO:0000256" key="2">
    <source>
        <dbReference type="ARBA" id="ARBA00001947"/>
    </source>
</evidence>
<dbReference type="InterPro" id="IPR001279">
    <property type="entry name" value="Metallo-B-lactamas"/>
</dbReference>
<organism evidence="14 15">
    <name type="scientific">Pedobacter africanus</name>
    <dbReference type="NCBI Taxonomy" id="151894"/>
    <lineage>
        <taxon>Bacteria</taxon>
        <taxon>Pseudomonadati</taxon>
        <taxon>Bacteroidota</taxon>
        <taxon>Sphingobacteriia</taxon>
        <taxon>Sphingobacteriales</taxon>
        <taxon>Sphingobacteriaceae</taxon>
        <taxon>Pedobacter</taxon>
    </lineage>
</organism>
<dbReference type="GO" id="GO:0017001">
    <property type="term" value="P:antibiotic catabolic process"/>
    <property type="evidence" value="ECO:0007669"/>
    <property type="project" value="InterPro"/>
</dbReference>
<keyword evidence="11" id="KW-0862">Zinc</keyword>
<evidence type="ECO:0000256" key="7">
    <source>
        <dbReference type="ARBA" id="ARBA00022723"/>
    </source>
</evidence>
<dbReference type="OrthoDB" id="9769598at2"/>
<dbReference type="NCBIfam" id="NF012146">
    <property type="entry name" value="blaB-IND-MUS"/>
    <property type="match status" value="1"/>
</dbReference>
<gene>
    <name evidence="14" type="ORF">SAMN04488524_1328</name>
</gene>
<dbReference type="Pfam" id="PF00753">
    <property type="entry name" value="Lactamase_B"/>
    <property type="match status" value="1"/>
</dbReference>
<dbReference type="Gene3D" id="3.60.15.10">
    <property type="entry name" value="Ribonuclease Z/Hydroxyacylglutathione hydrolase-like"/>
    <property type="match status" value="1"/>
</dbReference>
<comment type="similarity">
    <text evidence="4">Belongs to the metallo-beta-lactamase superfamily. Class-B beta-lactamase family.</text>
</comment>
<sequence length="238" mass="26653">MRISLLTCLLLLFLVFSVYAQKLEIIPVNKRLCVYTTYHSYKGETVSANALYLITRKGVVLFDTPWDQTQNQPLLDSIEKKHRLKVIMVFATHSHEDRAGGFGFFNRKGIPTYASEQTNAILKAENKPLASNAFKKGAKFDIGGEKFQLDYFGAGHTKDNLVVWFPEYKVLDGGCLIKSAAVTDLGFVGDADLTAWPKTILAIKNNYKMIRLVVAGHDSWQAPGALDHTLELLKKNNL</sequence>
<dbReference type="InterPro" id="IPR050855">
    <property type="entry name" value="NDM-1-like"/>
</dbReference>
<evidence type="ECO:0000256" key="9">
    <source>
        <dbReference type="ARBA" id="ARBA00022764"/>
    </source>
</evidence>
<keyword evidence="10" id="KW-0378">Hydrolase</keyword>
<comment type="cofactor">
    <cofactor evidence="2">
        <name>Zn(2+)</name>
        <dbReference type="ChEBI" id="CHEBI:29105"/>
    </cofactor>
</comment>
<dbReference type="InterPro" id="IPR001018">
    <property type="entry name" value="Beta-lactamase_class-B_CS"/>
</dbReference>
<keyword evidence="8" id="KW-0732">Signal</keyword>